<keyword evidence="10" id="KW-1185">Reference proteome</keyword>
<feature type="active site" description="Proton acceptor; for dehydratase activity" evidence="5">
    <location>
        <position position="936"/>
    </location>
</feature>
<dbReference type="Pfam" id="PF08659">
    <property type="entry name" value="KR"/>
    <property type="match status" value="1"/>
</dbReference>
<evidence type="ECO:0000259" key="6">
    <source>
        <dbReference type="PROSITE" id="PS50075"/>
    </source>
</evidence>
<evidence type="ECO:0000256" key="1">
    <source>
        <dbReference type="ARBA" id="ARBA00022450"/>
    </source>
</evidence>
<dbReference type="InterPro" id="IPR020841">
    <property type="entry name" value="PKS_Beta-ketoAc_synthase_dom"/>
</dbReference>
<dbReference type="InterPro" id="IPR042104">
    <property type="entry name" value="PKS_dehydratase_sf"/>
</dbReference>
<dbReference type="InterPro" id="IPR016039">
    <property type="entry name" value="Thiolase-like"/>
</dbReference>
<feature type="domain" description="Carrier" evidence="6">
    <location>
        <begin position="2033"/>
        <end position="2110"/>
    </location>
</feature>
<dbReference type="InterPro" id="IPR016036">
    <property type="entry name" value="Malonyl_transacylase_ACP-bd"/>
</dbReference>
<dbReference type="SMART" id="SM00829">
    <property type="entry name" value="PKS_ER"/>
    <property type="match status" value="1"/>
</dbReference>
<evidence type="ECO:0000313" key="10">
    <source>
        <dbReference type="Proteomes" id="UP001301152"/>
    </source>
</evidence>
<dbReference type="Gene3D" id="3.40.366.10">
    <property type="entry name" value="Malonyl-Coenzyme A Acyl Carrier Protein, domain 2"/>
    <property type="match status" value="1"/>
</dbReference>
<keyword evidence="3" id="KW-0808">Transferase</keyword>
<dbReference type="InterPro" id="IPR014030">
    <property type="entry name" value="Ketoacyl_synth_N"/>
</dbReference>
<dbReference type="Gene3D" id="3.90.180.10">
    <property type="entry name" value="Medium-chain alcohol dehydrogenases, catalytic domain"/>
    <property type="match status" value="1"/>
</dbReference>
<dbReference type="PROSITE" id="PS52004">
    <property type="entry name" value="KS3_2"/>
    <property type="match status" value="1"/>
</dbReference>
<dbReference type="Gene3D" id="3.30.70.3290">
    <property type="match status" value="1"/>
</dbReference>
<dbReference type="Gene3D" id="1.10.1200.10">
    <property type="entry name" value="ACP-like"/>
    <property type="match status" value="1"/>
</dbReference>
<dbReference type="Pfam" id="PF16197">
    <property type="entry name" value="KAsynt_C_assoc"/>
    <property type="match status" value="1"/>
</dbReference>
<dbReference type="InterPro" id="IPR036291">
    <property type="entry name" value="NAD(P)-bd_dom_sf"/>
</dbReference>
<dbReference type="PROSITE" id="PS50075">
    <property type="entry name" value="CARRIER"/>
    <property type="match status" value="1"/>
</dbReference>
<dbReference type="InterPro" id="IPR049551">
    <property type="entry name" value="PKS_DH_C"/>
</dbReference>
<dbReference type="InterPro" id="IPR018201">
    <property type="entry name" value="Ketoacyl_synth_AS"/>
</dbReference>
<dbReference type="SMART" id="SM00822">
    <property type="entry name" value="PKS_KR"/>
    <property type="match status" value="1"/>
</dbReference>
<dbReference type="Pfam" id="PF00698">
    <property type="entry name" value="Acyl_transf_1"/>
    <property type="match status" value="1"/>
</dbReference>
<dbReference type="PANTHER" id="PTHR43775:SF37">
    <property type="entry name" value="SI:DKEY-61P9.11"/>
    <property type="match status" value="1"/>
</dbReference>
<evidence type="ECO:0000259" key="8">
    <source>
        <dbReference type="PROSITE" id="PS52019"/>
    </source>
</evidence>
<dbReference type="SMART" id="SM00827">
    <property type="entry name" value="PKS_AT"/>
    <property type="match status" value="1"/>
</dbReference>
<dbReference type="SUPFAM" id="SSF50129">
    <property type="entry name" value="GroES-like"/>
    <property type="match status" value="1"/>
</dbReference>
<dbReference type="Pfam" id="PF02801">
    <property type="entry name" value="Ketoacyl-synt_C"/>
    <property type="match status" value="1"/>
</dbReference>
<dbReference type="Gene3D" id="3.10.129.110">
    <property type="entry name" value="Polyketide synthase dehydratase"/>
    <property type="match status" value="1"/>
</dbReference>
<dbReference type="PROSITE" id="PS52019">
    <property type="entry name" value="PKS_MFAS_DH"/>
    <property type="match status" value="1"/>
</dbReference>
<dbReference type="InterPro" id="IPR020843">
    <property type="entry name" value="ER"/>
</dbReference>
<dbReference type="InterPro" id="IPR014043">
    <property type="entry name" value="Acyl_transferase_dom"/>
</dbReference>
<dbReference type="SUPFAM" id="SSF47336">
    <property type="entry name" value="ACP-like"/>
    <property type="match status" value="1"/>
</dbReference>
<dbReference type="Pfam" id="PF00109">
    <property type="entry name" value="ketoacyl-synt"/>
    <property type="match status" value="1"/>
</dbReference>
<keyword evidence="1" id="KW-0596">Phosphopantetheine</keyword>
<dbReference type="InterPro" id="IPR016035">
    <property type="entry name" value="Acyl_Trfase/lysoPLipase"/>
</dbReference>
<accession>A0ABT3QC42</accession>
<organism evidence="9 10">
    <name type="scientific">Acetobacter thailandicus</name>
    <dbReference type="NCBI Taxonomy" id="1502842"/>
    <lineage>
        <taxon>Bacteria</taxon>
        <taxon>Pseudomonadati</taxon>
        <taxon>Pseudomonadota</taxon>
        <taxon>Alphaproteobacteria</taxon>
        <taxon>Acetobacterales</taxon>
        <taxon>Acetobacteraceae</taxon>
        <taxon>Acetobacter</taxon>
    </lineage>
</organism>
<dbReference type="SMART" id="SM00826">
    <property type="entry name" value="PKS_DH"/>
    <property type="match status" value="1"/>
</dbReference>
<gene>
    <name evidence="9" type="ORF">OQ497_02540</name>
</gene>
<evidence type="ECO:0000256" key="2">
    <source>
        <dbReference type="ARBA" id="ARBA00022553"/>
    </source>
</evidence>
<keyword evidence="2" id="KW-0597">Phosphoprotein</keyword>
<dbReference type="Gene3D" id="3.40.47.10">
    <property type="match status" value="1"/>
</dbReference>
<dbReference type="Pfam" id="PF00550">
    <property type="entry name" value="PP-binding"/>
    <property type="match status" value="1"/>
</dbReference>
<dbReference type="PANTHER" id="PTHR43775">
    <property type="entry name" value="FATTY ACID SYNTHASE"/>
    <property type="match status" value="1"/>
</dbReference>
<dbReference type="InterPro" id="IPR020806">
    <property type="entry name" value="PKS_PP-bd"/>
</dbReference>
<dbReference type="InterPro" id="IPR049900">
    <property type="entry name" value="PKS_mFAS_DH"/>
</dbReference>
<dbReference type="EMBL" id="JAPIUZ010000001">
    <property type="protein sequence ID" value="MCX2562850.1"/>
    <property type="molecule type" value="Genomic_DNA"/>
</dbReference>
<reference evidence="9 10" key="1">
    <citation type="submission" date="2022-11" db="EMBL/GenBank/DDBJ databases">
        <title>Genome sequencing of Acetobacter type strain.</title>
        <authorList>
            <person name="Heo J."/>
            <person name="Lee D."/>
            <person name="Han B.-H."/>
            <person name="Hong S.-B."/>
            <person name="Kwon S.-W."/>
        </authorList>
    </citation>
    <scope>NUCLEOTIDE SEQUENCE [LARGE SCALE GENOMIC DNA]</scope>
    <source>
        <strain evidence="9 10">KACC 21253</strain>
    </source>
</reference>
<dbReference type="InterPro" id="IPR009081">
    <property type="entry name" value="PP-bd_ACP"/>
</dbReference>
<evidence type="ECO:0000256" key="3">
    <source>
        <dbReference type="ARBA" id="ARBA00022679"/>
    </source>
</evidence>
<dbReference type="Pfam" id="PF13602">
    <property type="entry name" value="ADH_zinc_N_2"/>
    <property type="match status" value="1"/>
</dbReference>
<dbReference type="InterPro" id="IPR013968">
    <property type="entry name" value="PKS_KR"/>
</dbReference>
<dbReference type="InterPro" id="IPR032821">
    <property type="entry name" value="PKS_assoc"/>
</dbReference>
<dbReference type="InterPro" id="IPR011032">
    <property type="entry name" value="GroES-like_sf"/>
</dbReference>
<feature type="region of interest" description="N-terminal hotdog fold" evidence="5">
    <location>
        <begin position="904"/>
        <end position="1028"/>
    </location>
</feature>
<dbReference type="SUPFAM" id="SSF51735">
    <property type="entry name" value="NAD(P)-binding Rossmann-fold domains"/>
    <property type="match status" value="3"/>
</dbReference>
<dbReference type="SUPFAM" id="SSF55048">
    <property type="entry name" value="Probable ACP-binding domain of malonyl-CoA ACP transacylase"/>
    <property type="match status" value="1"/>
</dbReference>
<dbReference type="Proteomes" id="UP001301152">
    <property type="component" value="Unassembled WGS sequence"/>
</dbReference>
<dbReference type="SUPFAM" id="SSF52151">
    <property type="entry name" value="FabD/lysophospholipase-like"/>
    <property type="match status" value="1"/>
</dbReference>
<feature type="region of interest" description="C-terminal hotdog fold" evidence="5">
    <location>
        <begin position="1043"/>
        <end position="1187"/>
    </location>
</feature>
<evidence type="ECO:0000256" key="5">
    <source>
        <dbReference type="PROSITE-ProRule" id="PRU01363"/>
    </source>
</evidence>
<sequence>MNTDQDIAVIGIGCRLPASVETPEQFWTFLCQQGDASSGVPADRWSVKRFYAPDYDTPGKTYMQRGSFLDQKLADMEPLFFGISPREAVIIDTQQRVLLEVAWEALENAGILPGSLAGSQTGVYMGSFSLDRLVVSGSSDSRPLIRDHYAATAASATMLAARLSYNFDLHGPSMSIDTACSSSLVAVHQACVSLRHGETSLALAGGVNIMGAPSASITMSKGHFISKDGRCKSFSDDADGYGRGEGCGIVVLKRLADAVRDGDILHGVIAASGVNQDGHTFSLTMPDEEAQADLIERVAERADIDLAAVGYAEAHGTGTPVGDPIEARALGRAVGQARKATGRPLLVGSMKANFGHLEGAAGVAGLIKAVLCLKNAQVPPQANLTVLNKNIPFDELNLRVPVKDMVTLDTAKDIYSVVNSFGYGGTNAVAVLRACPEKTKTVTAQHDEAERPEGHYLLPVTAFTESSLKKIAASYATLLSDSSVDLADMCFSAATTRTPLEYYATVLAKTRDEAAAALNALAAGAESAAVVRGRKQAENPMGGPVFVFSGMGSQVEGMMALLSHDLPAPARAMAEKCDALFAKLLGFSLTEFLSLPENAAEVHKTQLAQPAIFLVQMTLFEALRFYGVTPAAVTGHSVGEVAAACAAGVLTLEDAVTIAYYRSQHQSTLAGTGTMLAVGLNQEEAEERFVSRFGQGVCTAVVNSSRLTVLSGPQETLSIIADICKKNKIFSKFLPVELPYHNPAMEKIEAGFKKDIAAIPFSRPVYPLYSTVTASRCDDAFCHDAAYWYDNTRLPVRFSDTVEALAEDGARVFIEIAAQPVLSSSLRDVARTVTGNATILSCVDTKKYDEPFIARTLAHLFMAGVSPDWARVSGGERIVLPHYAWTRESFWVETRLSRQDRLDETVYPVLGMQAPASLPTWLASVNTNYMPWLPDHQIDDLCLFPAAGYIEGAVALHAVREKTDEVILEDIAINKALLLDDRLADVQMSWVFNPADHSLTVASRDINDDDSAWVPHATMKILSSAPWPVAAPEVTLPYAEGSVLHAVMPQKFYEEIKEYGFAYGPSFQTIISLDIGDKISRSALKLADEHAGAADEYFLHPTLWDGAFQTLIAAGYGTAKGTLFVPTGIRQVRLYHKGLSAVRVHCVLTKKTASDIQGNILIVTESGELVAEIKDFTARAIRTAARSNDDLRRKIYRNAWVKTEDKNILLEEKKVIICGAPSELAKRVAAELALYAVEAEQISEPAPGSIDPELYNSIIYVADKNEEDLGIAELWKVKTFFDAVIEKTERERSCVVHVLTSGAVTPYPLEKGKTLAPDQAAVRGFVRGIQAEKSNLSIKLVDIGTTPDEDVMRALCAEILNGEDPEEMEDDVLLTPQARFAGRLQRSEEPPAPQLLPFSADERDENGALVAVRLETVKGAAFDALHYERFVCPKLKKDEVLFRILATALNFKDILKATGLLPDSIMDGTFHGHEMGSEATAEVVAVGEGVTGYETGKRYVISWPGGFATHLVALASEMISYPLDALDVDYLQASTLPIASATAYCSLVKLARLQKGETVLIHAGTGGVGMTAIYIAQHIGARIFATAGSEAKRAYLKELGCEQVWSSRTLEFAEGIRDVTQGRGVDVVLNSLPGDALSHSVAVVAPYGRFVEIGKKDIIENNGLPLMPFNQNMAFFSFDLDRMMLEQKEDVRELMKEMAQLHRQGVIKLPAVTGYPAAKVADAFRFLASSSHIGKVVVDYTKLEDVTAYPLPRRQPFVRSDVTYLVTGGAGGFGFATVKWLLDQGAKHFVLVGRRPETDEDVTEKLAFLRECDASVLYFSADCASEKDLDMVFAQAQKKLPPIKGVFHCAAVLDDALVVNMTQEKIAKVMTTKAKTAVFLDKKTQNMTLDYFVMYASATTMLGNIGQSNYMAANTVLNALSWNRFNRGLPSLTVDWGGIADVGMLSRNDVAARTLEMVGLRSITARQALDALPVMLSFDLPDLGYMDIDWEKWSKSARTSTRLLRFSQVILNSLGNAVTSERLARLVRLPDKERLPYVIEQMKALISETTHVKPEDIASTARLSELGIDSLAAVELQTSVKNELGVEISVLHLAKDNTIENMSKFILDRINVKNITSSESE</sequence>
<dbReference type="InterPro" id="IPR036736">
    <property type="entry name" value="ACP-like_sf"/>
</dbReference>
<dbReference type="InterPro" id="IPR013154">
    <property type="entry name" value="ADH-like_N"/>
</dbReference>
<feature type="domain" description="Ketosynthase family 3 (KS3)" evidence="7">
    <location>
        <begin position="4"/>
        <end position="434"/>
    </location>
</feature>
<dbReference type="Pfam" id="PF08240">
    <property type="entry name" value="ADH_N"/>
    <property type="match status" value="1"/>
</dbReference>
<dbReference type="SMART" id="SM00825">
    <property type="entry name" value="PKS_KS"/>
    <property type="match status" value="1"/>
</dbReference>
<dbReference type="InterPro" id="IPR020807">
    <property type="entry name" value="PKS_DH"/>
</dbReference>
<evidence type="ECO:0000256" key="4">
    <source>
        <dbReference type="ARBA" id="ARBA00023268"/>
    </source>
</evidence>
<dbReference type="Gene3D" id="3.40.50.720">
    <property type="entry name" value="NAD(P)-binding Rossmann-like Domain"/>
    <property type="match status" value="3"/>
</dbReference>
<feature type="active site" description="Proton donor; for dehydratase activity" evidence="5">
    <location>
        <position position="1105"/>
    </location>
</feature>
<dbReference type="PROSITE" id="PS00606">
    <property type="entry name" value="KS3_1"/>
    <property type="match status" value="1"/>
</dbReference>
<dbReference type="Pfam" id="PF14765">
    <property type="entry name" value="PS-DH"/>
    <property type="match status" value="1"/>
</dbReference>
<evidence type="ECO:0000259" key="7">
    <source>
        <dbReference type="PROSITE" id="PS52004"/>
    </source>
</evidence>
<name>A0ABT3QC42_9PROT</name>
<dbReference type="InterPro" id="IPR001227">
    <property type="entry name" value="Ac_transferase_dom_sf"/>
</dbReference>
<dbReference type="RefSeq" id="WP_173560021.1">
    <property type="nucleotide sequence ID" value="NZ_JAPIUZ010000001.1"/>
</dbReference>
<dbReference type="CDD" id="cd05195">
    <property type="entry name" value="enoyl_red"/>
    <property type="match status" value="1"/>
</dbReference>
<dbReference type="InterPro" id="IPR049552">
    <property type="entry name" value="PKS_DH_N"/>
</dbReference>
<dbReference type="Pfam" id="PF21089">
    <property type="entry name" value="PKS_DH_N"/>
    <property type="match status" value="1"/>
</dbReference>
<protein>
    <submittedName>
        <fullName evidence="9">Type I polyketide synthase</fullName>
    </submittedName>
</protein>
<dbReference type="InterPro" id="IPR057326">
    <property type="entry name" value="KR_dom"/>
</dbReference>
<keyword evidence="4" id="KW-0511">Multifunctional enzyme</keyword>
<evidence type="ECO:0000313" key="9">
    <source>
        <dbReference type="EMBL" id="MCX2562850.1"/>
    </source>
</evidence>
<dbReference type="SUPFAM" id="SSF53901">
    <property type="entry name" value="Thiolase-like"/>
    <property type="match status" value="1"/>
</dbReference>
<dbReference type="CDD" id="cd00833">
    <property type="entry name" value="PKS"/>
    <property type="match status" value="1"/>
</dbReference>
<comment type="caution">
    <text evidence="9">The sequence shown here is derived from an EMBL/GenBank/DDBJ whole genome shotgun (WGS) entry which is preliminary data.</text>
</comment>
<feature type="domain" description="PKS/mFAS DH" evidence="8">
    <location>
        <begin position="904"/>
        <end position="1187"/>
    </location>
</feature>
<dbReference type="SMART" id="SM00823">
    <property type="entry name" value="PKS_PP"/>
    <property type="match status" value="1"/>
</dbReference>
<dbReference type="InterPro" id="IPR050091">
    <property type="entry name" value="PKS_NRPS_Biosynth_Enz"/>
</dbReference>
<dbReference type="InterPro" id="IPR014031">
    <property type="entry name" value="Ketoacyl_synth_C"/>
</dbReference>
<proteinExistence type="predicted"/>